<organism evidence="3 4">
    <name type="scientific">Dreissena polymorpha</name>
    <name type="common">Zebra mussel</name>
    <name type="synonym">Mytilus polymorpha</name>
    <dbReference type="NCBI Taxonomy" id="45954"/>
    <lineage>
        <taxon>Eukaryota</taxon>
        <taxon>Metazoa</taxon>
        <taxon>Spiralia</taxon>
        <taxon>Lophotrochozoa</taxon>
        <taxon>Mollusca</taxon>
        <taxon>Bivalvia</taxon>
        <taxon>Autobranchia</taxon>
        <taxon>Heteroconchia</taxon>
        <taxon>Euheterodonta</taxon>
        <taxon>Imparidentia</taxon>
        <taxon>Neoheterodontei</taxon>
        <taxon>Myida</taxon>
        <taxon>Dreissenoidea</taxon>
        <taxon>Dreissenidae</taxon>
        <taxon>Dreissena</taxon>
    </lineage>
</organism>
<comment type="caution">
    <text evidence="3">The sequence shown here is derived from an EMBL/GenBank/DDBJ whole genome shotgun (WGS) entry which is preliminary data.</text>
</comment>
<evidence type="ECO:0000313" key="3">
    <source>
        <dbReference type="EMBL" id="KAH3839813.1"/>
    </source>
</evidence>
<keyword evidence="1" id="KW-0175">Coiled coil</keyword>
<proteinExistence type="predicted"/>
<dbReference type="AlphaFoldDB" id="A0A9D4KH75"/>
<protein>
    <submittedName>
        <fullName evidence="3">Uncharacterized protein</fullName>
    </submittedName>
</protein>
<feature type="compositionally biased region" description="Basic and acidic residues" evidence="2">
    <location>
        <begin position="276"/>
        <end position="285"/>
    </location>
</feature>
<dbReference type="EMBL" id="JAIWYP010000004">
    <property type="protein sequence ID" value="KAH3839813.1"/>
    <property type="molecule type" value="Genomic_DNA"/>
</dbReference>
<evidence type="ECO:0000256" key="2">
    <source>
        <dbReference type="SAM" id="MobiDB-lite"/>
    </source>
</evidence>
<sequence length="431" mass="50421">KTSSESESPFFVHTGWPAPHDLLELTTLRTHPLNNAETEFLDSKVEMEQKQREFCGNFGKDNSENPKFSLGSRNLKFFKEDIFNVPFDKLADSASYKHFTHVFVDNEDYEDFKQDLINFHRMRSRWQDDRKKVSRERPSRLNSLIDDADIQRFKTERNAADNNAIDSQFEDHIYEEIDDVKEQVARLRAEERKSETVSTNTKKYSSLHVCNCGDIKTHLSCSEDCDCVDFALESLPMMEFFQNDEHFQEFDRVFETVKNKRRYASNSSLDNYRWSPHSDGRKSDDSSSEADTDTEIDTTLKVDDIFSDFFDNDADFKNFEEEFGKFQFKRHSTNLEKKWHRNSAQLDALYMAQLDALYVAQLDALYVVKLNLMLYMWLNLMLYMCGQSREIVKVTVVDENSGQSREIVKVTVVDENSGQSREIVKVTVVDE</sequence>
<reference evidence="3" key="1">
    <citation type="journal article" date="2019" name="bioRxiv">
        <title>The Genome of the Zebra Mussel, Dreissena polymorpha: A Resource for Invasive Species Research.</title>
        <authorList>
            <person name="McCartney M.A."/>
            <person name="Auch B."/>
            <person name="Kono T."/>
            <person name="Mallez S."/>
            <person name="Zhang Y."/>
            <person name="Obille A."/>
            <person name="Becker A."/>
            <person name="Abrahante J.E."/>
            <person name="Garbe J."/>
            <person name="Badalamenti J.P."/>
            <person name="Herman A."/>
            <person name="Mangelson H."/>
            <person name="Liachko I."/>
            <person name="Sullivan S."/>
            <person name="Sone E.D."/>
            <person name="Koren S."/>
            <person name="Silverstein K.A.T."/>
            <person name="Beckman K.B."/>
            <person name="Gohl D.M."/>
        </authorList>
    </citation>
    <scope>NUCLEOTIDE SEQUENCE</scope>
    <source>
        <strain evidence="3">Duluth1</strain>
        <tissue evidence="3">Whole animal</tissue>
    </source>
</reference>
<name>A0A9D4KH75_DREPO</name>
<evidence type="ECO:0000256" key="1">
    <source>
        <dbReference type="SAM" id="Coils"/>
    </source>
</evidence>
<evidence type="ECO:0000313" key="4">
    <source>
        <dbReference type="Proteomes" id="UP000828390"/>
    </source>
</evidence>
<feature type="non-terminal residue" evidence="3">
    <location>
        <position position="431"/>
    </location>
</feature>
<feature type="region of interest" description="Disordered" evidence="2">
    <location>
        <begin position="274"/>
        <end position="294"/>
    </location>
</feature>
<accession>A0A9D4KH75</accession>
<feature type="coiled-coil region" evidence="1">
    <location>
        <begin position="170"/>
        <end position="197"/>
    </location>
</feature>
<dbReference type="Proteomes" id="UP000828390">
    <property type="component" value="Unassembled WGS sequence"/>
</dbReference>
<keyword evidence="4" id="KW-1185">Reference proteome</keyword>
<reference evidence="3" key="2">
    <citation type="submission" date="2020-11" db="EMBL/GenBank/DDBJ databases">
        <authorList>
            <person name="McCartney M.A."/>
            <person name="Auch B."/>
            <person name="Kono T."/>
            <person name="Mallez S."/>
            <person name="Becker A."/>
            <person name="Gohl D.M."/>
            <person name="Silverstein K.A.T."/>
            <person name="Koren S."/>
            <person name="Bechman K.B."/>
            <person name="Herman A."/>
            <person name="Abrahante J.E."/>
            <person name="Garbe J."/>
        </authorList>
    </citation>
    <scope>NUCLEOTIDE SEQUENCE</scope>
    <source>
        <strain evidence="3">Duluth1</strain>
        <tissue evidence="3">Whole animal</tissue>
    </source>
</reference>
<gene>
    <name evidence="3" type="ORF">DPMN_113250</name>
</gene>